<feature type="region of interest" description="Disordered" evidence="1">
    <location>
        <begin position="45"/>
        <end position="163"/>
    </location>
</feature>
<dbReference type="CDD" id="cd09487">
    <property type="entry name" value="SAM_superfamily"/>
    <property type="match status" value="1"/>
</dbReference>
<accession>A0AAJ7X5C2</accession>
<dbReference type="PANTHER" id="PTHR12573:SF4">
    <property type="entry name" value="AT09986P-RELATED"/>
    <property type="match status" value="1"/>
</dbReference>
<protein>
    <submittedName>
        <fullName evidence="3">Uncharacterized protein LOC116948253</fullName>
    </submittedName>
</protein>
<feature type="region of interest" description="Disordered" evidence="1">
    <location>
        <begin position="303"/>
        <end position="324"/>
    </location>
</feature>
<feature type="compositionally biased region" description="Low complexity" evidence="1">
    <location>
        <begin position="81"/>
        <end position="90"/>
    </location>
</feature>
<dbReference type="KEGG" id="pmrn:116948253"/>
<proteinExistence type="predicted"/>
<dbReference type="AlphaFoldDB" id="A0AAJ7X5C2"/>
<dbReference type="InterPro" id="IPR013761">
    <property type="entry name" value="SAM/pointed_sf"/>
</dbReference>
<evidence type="ECO:0000313" key="2">
    <source>
        <dbReference type="Proteomes" id="UP001318040"/>
    </source>
</evidence>
<dbReference type="PANTHER" id="PTHR12573">
    <property type="entry name" value="AT09986P-RELATED"/>
    <property type="match status" value="1"/>
</dbReference>
<keyword evidence="2" id="KW-1185">Reference proteome</keyword>
<sequence length="663" mass="70637">MPRKSAESPLAGTRTRERLGKTQANSRLGERGRCRLLTRLLRCRCTGDDDPVDGTSPPSPPSVPASAKARVADAEGGLTGGATAAEAAGAVRRHAEKRAAGTTAAPGGADAGEDREGDRRVPTRPESGGGGGARAEWRKRAASFSGSLTLSPQPGGRGGLGRRKKKLAALASLPNVETRRMEVSVSSEEEMAGIENLACGAGGDDGETVAAAGGGLSMPTINFIPASPSDVLEDDQFFEINSEEEEERAASPPPSSDSDCVDSSGSHATVERENATGNAGDAKNSEASLALPATDTAKEFQGAVAREGAEETAEEAEVPGGDRHGLVDAVEDATAAATAATKKRKSFRLNSEITNAQLNAFPQTHPRKGSFNEGINLLQFTEQNIDELNTKECDMRDRLVQEMQKLHLQSDSLNKTAAVGGVEGSSSSRRRRKALEEMESDGACAWLQAMGMERLGIVVRGERLAGRHLASMDPETLESLRLRSWAERERLLSALYSETHSREARAVDSLLQSLSGADLQTFTAAIAGLGQPGERPGERPAEEERPRRSRHPSQGDRVSDLRGDLARIRAAIAQKEEDIARLPMLPPETDSLQVEEREMWLLQGEMELLDLKKELLGVRSALQLRRIAEAALSAGSRSHVTASCLEREWAAASRAGETITVTL</sequence>
<feature type="compositionally biased region" description="Basic and acidic residues" evidence="1">
    <location>
        <begin position="535"/>
        <end position="546"/>
    </location>
</feature>
<feature type="region of interest" description="Disordered" evidence="1">
    <location>
        <begin position="1"/>
        <end position="31"/>
    </location>
</feature>
<dbReference type="GeneID" id="116948253"/>
<feature type="region of interest" description="Disordered" evidence="1">
    <location>
        <begin position="528"/>
        <end position="560"/>
    </location>
</feature>
<evidence type="ECO:0000256" key="1">
    <source>
        <dbReference type="SAM" id="MobiDB-lite"/>
    </source>
</evidence>
<feature type="compositionally biased region" description="Basic and acidic residues" evidence="1">
    <location>
        <begin position="112"/>
        <end position="123"/>
    </location>
</feature>
<dbReference type="SUPFAM" id="SSF47769">
    <property type="entry name" value="SAM/Pointed domain"/>
    <property type="match status" value="1"/>
</dbReference>
<gene>
    <name evidence="3" type="primary">LOC116948253</name>
</gene>
<feature type="compositionally biased region" description="Low complexity" evidence="1">
    <location>
        <begin position="256"/>
        <end position="266"/>
    </location>
</feature>
<feature type="region of interest" description="Disordered" evidence="1">
    <location>
        <begin position="242"/>
        <end position="287"/>
    </location>
</feature>
<reference evidence="3" key="1">
    <citation type="submission" date="2025-08" db="UniProtKB">
        <authorList>
            <consortium name="RefSeq"/>
        </authorList>
    </citation>
    <scope>IDENTIFICATION</scope>
    <source>
        <tissue evidence="3">Sperm</tissue>
    </source>
</reference>
<name>A0AAJ7X5C2_PETMA</name>
<dbReference type="RefSeq" id="XP_032820628.1">
    <property type="nucleotide sequence ID" value="XM_032964737.1"/>
</dbReference>
<organism evidence="2 3">
    <name type="scientific">Petromyzon marinus</name>
    <name type="common">Sea lamprey</name>
    <dbReference type="NCBI Taxonomy" id="7757"/>
    <lineage>
        <taxon>Eukaryota</taxon>
        <taxon>Metazoa</taxon>
        <taxon>Chordata</taxon>
        <taxon>Craniata</taxon>
        <taxon>Vertebrata</taxon>
        <taxon>Cyclostomata</taxon>
        <taxon>Hyperoartia</taxon>
        <taxon>Petromyzontiformes</taxon>
        <taxon>Petromyzontidae</taxon>
        <taxon>Petromyzon</taxon>
    </lineage>
</organism>
<dbReference type="Gene3D" id="1.10.150.50">
    <property type="entry name" value="Transcription Factor, Ets-1"/>
    <property type="match status" value="1"/>
</dbReference>
<dbReference type="Proteomes" id="UP001318040">
    <property type="component" value="Chromosome 33"/>
</dbReference>
<evidence type="ECO:0000313" key="3">
    <source>
        <dbReference type="RefSeq" id="XP_032820628.1"/>
    </source>
</evidence>